<evidence type="ECO:0000256" key="11">
    <source>
        <dbReference type="ARBA" id="ARBA00023268"/>
    </source>
</evidence>
<evidence type="ECO:0000256" key="8">
    <source>
        <dbReference type="ARBA" id="ARBA00022777"/>
    </source>
</evidence>
<dbReference type="SMART" id="SM00904">
    <property type="entry name" value="Flavokinase"/>
    <property type="match status" value="1"/>
</dbReference>
<dbReference type="InterPro" id="IPR023468">
    <property type="entry name" value="Riboflavin_kinase"/>
</dbReference>
<evidence type="ECO:0000256" key="10">
    <source>
        <dbReference type="ARBA" id="ARBA00022840"/>
    </source>
</evidence>
<keyword evidence="4 14" id="KW-0288">FMN</keyword>
<evidence type="ECO:0000256" key="3">
    <source>
        <dbReference type="ARBA" id="ARBA00022630"/>
    </source>
</evidence>
<dbReference type="Pfam" id="PF01687">
    <property type="entry name" value="Flavokinase"/>
    <property type="match status" value="1"/>
</dbReference>
<dbReference type="NCBIfam" id="NF004162">
    <property type="entry name" value="PRK05627.1-5"/>
    <property type="match status" value="1"/>
</dbReference>
<comment type="caution">
    <text evidence="16">The sequence shown here is derived from an EMBL/GenBank/DDBJ whole genome shotgun (WGS) entry which is preliminary data.</text>
</comment>
<dbReference type="RefSeq" id="WP_034741056.1">
    <property type="nucleotide sequence ID" value="NZ_BAUT01000001.1"/>
</dbReference>
<comment type="pathway">
    <text evidence="2 14">Cofactor biosynthesis; FMN biosynthesis; FMN from riboflavin (ATP route): step 1/1.</text>
</comment>
<dbReference type="UniPathway" id="UPA00276">
    <property type="reaction ID" value="UER00406"/>
</dbReference>
<dbReference type="NCBIfam" id="TIGR00083">
    <property type="entry name" value="ribF"/>
    <property type="match status" value="1"/>
</dbReference>
<dbReference type="FunFam" id="2.40.30.30:FF:000004">
    <property type="entry name" value="Riboflavin biosynthesis protein"/>
    <property type="match status" value="1"/>
</dbReference>
<evidence type="ECO:0000256" key="4">
    <source>
        <dbReference type="ARBA" id="ARBA00022643"/>
    </source>
</evidence>
<dbReference type="Gene3D" id="3.40.50.620">
    <property type="entry name" value="HUPs"/>
    <property type="match status" value="1"/>
</dbReference>
<gene>
    <name evidence="16" type="ORF">JCM9140_215</name>
</gene>
<evidence type="ECO:0000313" key="17">
    <source>
        <dbReference type="Proteomes" id="UP000018890"/>
    </source>
</evidence>
<dbReference type="EMBL" id="BAUT01000001">
    <property type="protein sequence ID" value="GAE24301.1"/>
    <property type="molecule type" value="Genomic_DNA"/>
</dbReference>
<evidence type="ECO:0000256" key="12">
    <source>
        <dbReference type="ARBA" id="ARBA00047880"/>
    </source>
</evidence>
<keyword evidence="8 14" id="KW-0418">Kinase</keyword>
<dbReference type="InterPro" id="IPR004821">
    <property type="entry name" value="Cyt_trans-like"/>
</dbReference>
<dbReference type="GO" id="GO:0009231">
    <property type="term" value="P:riboflavin biosynthetic process"/>
    <property type="evidence" value="ECO:0007669"/>
    <property type="project" value="InterPro"/>
</dbReference>
<dbReference type="CDD" id="cd02064">
    <property type="entry name" value="FAD_synthetase_N"/>
    <property type="match status" value="1"/>
</dbReference>
<dbReference type="NCBIfam" id="NF004160">
    <property type="entry name" value="PRK05627.1-3"/>
    <property type="match status" value="1"/>
</dbReference>
<dbReference type="NCBIfam" id="TIGR00125">
    <property type="entry name" value="cyt_tran_rel"/>
    <property type="match status" value="1"/>
</dbReference>
<dbReference type="InterPro" id="IPR002606">
    <property type="entry name" value="Riboflavin_kinase_bac"/>
</dbReference>
<keyword evidence="17" id="KW-1185">Reference proteome</keyword>
<dbReference type="InterPro" id="IPR023465">
    <property type="entry name" value="Riboflavin_kinase_dom_sf"/>
</dbReference>
<dbReference type="OrthoDB" id="9803667at2"/>
<accession>W4PWS0</accession>
<organism evidence="16 17">
    <name type="scientific">Halalkalibacter wakoensis JCM 9140</name>
    <dbReference type="NCBI Taxonomy" id="1236970"/>
    <lineage>
        <taxon>Bacteria</taxon>
        <taxon>Bacillati</taxon>
        <taxon>Bacillota</taxon>
        <taxon>Bacilli</taxon>
        <taxon>Bacillales</taxon>
        <taxon>Bacillaceae</taxon>
        <taxon>Halalkalibacter</taxon>
    </lineage>
</organism>
<evidence type="ECO:0000256" key="1">
    <source>
        <dbReference type="ARBA" id="ARBA00004726"/>
    </source>
</evidence>
<evidence type="ECO:0000259" key="15">
    <source>
        <dbReference type="SMART" id="SM00904"/>
    </source>
</evidence>
<keyword evidence="3 14" id="KW-0285">Flavoprotein</keyword>
<name>W4PWS0_9BACI</name>
<keyword evidence="7 14" id="KW-0547">Nucleotide-binding</keyword>
<sequence>MDTIYLKHPIDGTTLKHEKTVMALGYFDGVHIGHQKVIKNAIEIANKLNTSTSVMTFHPHPKEVLRNTEMNYITPLSEKIKKIEKLGVDTLFVVEFSLEFASLTPQQFVDDYLIGLHVVHVVAGFDFTYGALGKGTMETLPFHARNRLHSTTVEKFEMNNEKVSSTKIRELLQQGAVWDVVSLLGSEYTLMGTVVDGEKRGRTIGFPTANIKPNDRYIIPKTGVYAVKLTVNETQYDGVCNVGYKPTFHQENEADPTIEVHLFAFDQDIYGKEVELQWISRIRSEKKFNGVEQLIEQIQRDKETAISLLQTKVY</sequence>
<evidence type="ECO:0000256" key="7">
    <source>
        <dbReference type="ARBA" id="ARBA00022741"/>
    </source>
</evidence>
<dbReference type="PIRSF" id="PIRSF004491">
    <property type="entry name" value="FAD_Synth"/>
    <property type="match status" value="1"/>
</dbReference>
<dbReference type="GO" id="GO:0009398">
    <property type="term" value="P:FMN biosynthetic process"/>
    <property type="evidence" value="ECO:0007669"/>
    <property type="project" value="UniProtKB-UniRule"/>
</dbReference>
<comment type="catalytic activity">
    <reaction evidence="12 14">
        <text>riboflavin + ATP = FMN + ADP + H(+)</text>
        <dbReference type="Rhea" id="RHEA:14357"/>
        <dbReference type="ChEBI" id="CHEBI:15378"/>
        <dbReference type="ChEBI" id="CHEBI:30616"/>
        <dbReference type="ChEBI" id="CHEBI:57986"/>
        <dbReference type="ChEBI" id="CHEBI:58210"/>
        <dbReference type="ChEBI" id="CHEBI:456216"/>
        <dbReference type="EC" id="2.7.1.26"/>
    </reaction>
</comment>
<dbReference type="GO" id="GO:0008531">
    <property type="term" value="F:riboflavin kinase activity"/>
    <property type="evidence" value="ECO:0007669"/>
    <property type="project" value="UniProtKB-UniRule"/>
</dbReference>
<evidence type="ECO:0000256" key="13">
    <source>
        <dbReference type="ARBA" id="ARBA00049494"/>
    </source>
</evidence>
<dbReference type="PANTHER" id="PTHR22749:SF6">
    <property type="entry name" value="RIBOFLAVIN KINASE"/>
    <property type="match status" value="1"/>
</dbReference>
<keyword evidence="5 14" id="KW-0808">Transferase</keyword>
<evidence type="ECO:0000256" key="2">
    <source>
        <dbReference type="ARBA" id="ARBA00005201"/>
    </source>
</evidence>
<keyword evidence="6 14" id="KW-0548">Nucleotidyltransferase</keyword>
<feature type="domain" description="Riboflavin kinase" evidence="15">
    <location>
        <begin position="183"/>
        <end position="310"/>
    </location>
</feature>
<dbReference type="AlphaFoldDB" id="W4PWS0"/>
<comment type="pathway">
    <text evidence="1 14">Cofactor biosynthesis; FAD biosynthesis; FAD from FMN: step 1/1.</text>
</comment>
<comment type="similarity">
    <text evidence="14">Belongs to the ribF family.</text>
</comment>
<comment type="catalytic activity">
    <reaction evidence="13 14">
        <text>FMN + ATP + H(+) = FAD + diphosphate</text>
        <dbReference type="Rhea" id="RHEA:17237"/>
        <dbReference type="ChEBI" id="CHEBI:15378"/>
        <dbReference type="ChEBI" id="CHEBI:30616"/>
        <dbReference type="ChEBI" id="CHEBI:33019"/>
        <dbReference type="ChEBI" id="CHEBI:57692"/>
        <dbReference type="ChEBI" id="CHEBI:58210"/>
        <dbReference type="EC" id="2.7.7.2"/>
    </reaction>
</comment>
<dbReference type="UniPathway" id="UPA00277">
    <property type="reaction ID" value="UER00407"/>
</dbReference>
<dbReference type="NCBIfam" id="NF004161">
    <property type="entry name" value="PRK05627.1-4"/>
    <property type="match status" value="1"/>
</dbReference>
<dbReference type="Pfam" id="PF06574">
    <property type="entry name" value="FAD_syn"/>
    <property type="match status" value="1"/>
</dbReference>
<dbReference type="STRING" id="1236970.JCM9140_215"/>
<keyword evidence="10 14" id="KW-0067">ATP-binding</keyword>
<dbReference type="Gene3D" id="2.40.30.30">
    <property type="entry name" value="Riboflavin kinase-like"/>
    <property type="match status" value="1"/>
</dbReference>
<dbReference type="Proteomes" id="UP000018890">
    <property type="component" value="Unassembled WGS sequence"/>
</dbReference>
<dbReference type="EC" id="2.7.7.2" evidence="14"/>
<dbReference type="SUPFAM" id="SSF52374">
    <property type="entry name" value="Nucleotidylyl transferase"/>
    <property type="match status" value="1"/>
</dbReference>
<protein>
    <recommendedName>
        <fullName evidence="14">Riboflavin biosynthesis protein</fullName>
    </recommendedName>
    <domain>
        <recommendedName>
            <fullName evidence="14">Riboflavin kinase</fullName>
            <ecNumber evidence="14">2.7.1.26</ecNumber>
        </recommendedName>
        <alternativeName>
            <fullName evidence="14">Flavokinase</fullName>
        </alternativeName>
    </domain>
    <domain>
        <recommendedName>
            <fullName evidence="14">FMN adenylyltransferase</fullName>
            <ecNumber evidence="14">2.7.7.2</ecNumber>
        </recommendedName>
        <alternativeName>
            <fullName evidence="14">FAD pyrophosphorylase</fullName>
        </alternativeName>
        <alternativeName>
            <fullName evidence="14">FAD synthase</fullName>
        </alternativeName>
    </domain>
</protein>
<evidence type="ECO:0000256" key="14">
    <source>
        <dbReference type="PIRNR" id="PIRNR004491"/>
    </source>
</evidence>
<evidence type="ECO:0000256" key="5">
    <source>
        <dbReference type="ARBA" id="ARBA00022679"/>
    </source>
</evidence>
<proteinExistence type="inferred from homology"/>
<evidence type="ECO:0000256" key="9">
    <source>
        <dbReference type="ARBA" id="ARBA00022827"/>
    </source>
</evidence>
<evidence type="ECO:0000313" key="16">
    <source>
        <dbReference type="EMBL" id="GAE24301.1"/>
    </source>
</evidence>
<evidence type="ECO:0000256" key="6">
    <source>
        <dbReference type="ARBA" id="ARBA00022695"/>
    </source>
</evidence>
<dbReference type="InterPro" id="IPR015864">
    <property type="entry name" value="FAD_synthase"/>
</dbReference>
<dbReference type="GO" id="GO:0003919">
    <property type="term" value="F:FMN adenylyltransferase activity"/>
    <property type="evidence" value="ECO:0007669"/>
    <property type="project" value="UniProtKB-UniRule"/>
</dbReference>
<keyword evidence="9 14" id="KW-0274">FAD</keyword>
<dbReference type="GO" id="GO:0006747">
    <property type="term" value="P:FAD biosynthetic process"/>
    <property type="evidence" value="ECO:0007669"/>
    <property type="project" value="UniProtKB-UniRule"/>
</dbReference>
<dbReference type="PANTHER" id="PTHR22749">
    <property type="entry name" value="RIBOFLAVIN KINASE/FMN ADENYLYLTRANSFERASE"/>
    <property type="match status" value="1"/>
</dbReference>
<keyword evidence="11" id="KW-0511">Multifunctional enzyme</keyword>
<dbReference type="EC" id="2.7.1.26" evidence="14"/>
<dbReference type="InterPro" id="IPR014729">
    <property type="entry name" value="Rossmann-like_a/b/a_fold"/>
</dbReference>
<dbReference type="FunFam" id="3.40.50.620:FF:000021">
    <property type="entry name" value="Riboflavin biosynthesis protein"/>
    <property type="match status" value="1"/>
</dbReference>
<dbReference type="InterPro" id="IPR015865">
    <property type="entry name" value="Riboflavin_kinase_bac/euk"/>
</dbReference>
<dbReference type="SUPFAM" id="SSF82114">
    <property type="entry name" value="Riboflavin kinase-like"/>
    <property type="match status" value="1"/>
</dbReference>
<dbReference type="GO" id="GO:0005524">
    <property type="term" value="F:ATP binding"/>
    <property type="evidence" value="ECO:0007669"/>
    <property type="project" value="UniProtKB-UniRule"/>
</dbReference>
<reference evidence="16" key="1">
    <citation type="journal article" date="2014" name="Genome Announc.">
        <title>Draft Genome Sequences of Three Alkaliphilic Bacillus Strains, Bacillus wakoensis JCM 9140T, Bacillus akibai JCM 9157T, and Bacillus hemicellulosilyticus JCM 9152T.</title>
        <authorList>
            <person name="Yuki M."/>
            <person name="Oshima K."/>
            <person name="Suda W."/>
            <person name="Oshida Y."/>
            <person name="Kitamura K."/>
            <person name="Iida T."/>
            <person name="Hattori M."/>
            <person name="Ohkuma M."/>
        </authorList>
    </citation>
    <scope>NUCLEOTIDE SEQUENCE [LARGE SCALE GENOMIC DNA]</scope>
    <source>
        <strain evidence="16">JCM 9140</strain>
    </source>
</reference>